<feature type="transmembrane region" description="Helical" evidence="1">
    <location>
        <begin position="217"/>
        <end position="239"/>
    </location>
</feature>
<dbReference type="AlphaFoldDB" id="A0A6J6DTU1"/>
<gene>
    <name evidence="2" type="ORF">UFOPK1689_00409</name>
</gene>
<feature type="transmembrane region" description="Helical" evidence="1">
    <location>
        <begin position="119"/>
        <end position="136"/>
    </location>
</feature>
<dbReference type="PANTHER" id="PTHR39419:SF1">
    <property type="entry name" value="SLL0814 PROTEIN"/>
    <property type="match status" value="1"/>
</dbReference>
<feature type="transmembrane region" description="Helical" evidence="1">
    <location>
        <begin position="78"/>
        <end position="99"/>
    </location>
</feature>
<keyword evidence="1" id="KW-0472">Membrane</keyword>
<feature type="transmembrane region" description="Helical" evidence="1">
    <location>
        <begin position="21"/>
        <end position="40"/>
    </location>
</feature>
<organism evidence="2">
    <name type="scientific">freshwater metagenome</name>
    <dbReference type="NCBI Taxonomy" id="449393"/>
    <lineage>
        <taxon>unclassified sequences</taxon>
        <taxon>metagenomes</taxon>
        <taxon>ecological metagenomes</taxon>
    </lineage>
</organism>
<keyword evidence="1" id="KW-0812">Transmembrane</keyword>
<dbReference type="EMBL" id="CAEZTN010000006">
    <property type="protein sequence ID" value="CAB4566906.1"/>
    <property type="molecule type" value="Genomic_DNA"/>
</dbReference>
<name>A0A6J6DTU1_9ZZZZ</name>
<dbReference type="InterPro" id="IPR007354">
    <property type="entry name" value="CruF-like"/>
</dbReference>
<proteinExistence type="predicted"/>
<dbReference type="PANTHER" id="PTHR39419">
    <property type="entry name" value="SLL0814 PROTEIN"/>
    <property type="match status" value="1"/>
</dbReference>
<reference evidence="2" key="1">
    <citation type="submission" date="2020-05" db="EMBL/GenBank/DDBJ databases">
        <authorList>
            <person name="Chiriac C."/>
            <person name="Salcher M."/>
            <person name="Ghai R."/>
            <person name="Kavagutti S V."/>
        </authorList>
    </citation>
    <scope>NUCLEOTIDE SEQUENCE</scope>
</reference>
<evidence type="ECO:0000256" key="1">
    <source>
        <dbReference type="SAM" id="Phobius"/>
    </source>
</evidence>
<keyword evidence="1" id="KW-1133">Transmembrane helix</keyword>
<dbReference type="Pfam" id="PF04240">
    <property type="entry name" value="Caroten_synth"/>
    <property type="match status" value="1"/>
</dbReference>
<feature type="transmembrane region" description="Helical" evidence="1">
    <location>
        <begin position="46"/>
        <end position="71"/>
    </location>
</feature>
<feature type="transmembrane region" description="Helical" evidence="1">
    <location>
        <begin position="143"/>
        <end position="164"/>
    </location>
</feature>
<feature type="transmembrane region" description="Helical" evidence="1">
    <location>
        <begin position="245"/>
        <end position="262"/>
    </location>
</feature>
<sequence>MPMSMRQFIPRKSVRQSTSPFLTLLIFSFLGLTILMQIAYPLVDGSVLDFITVASVYTAATSMFLHGFAVYGARYATTLLVIAVLFGFWIEQLGVTTGWPFGDYVYSDTLGPKILDVPLVVPFAWLMIAHPCLVAARRIAKSWVFLYGAALMCAWDLFLDPLMVTAGRWTWQVDGAHVPFQPEIPLSNTFGWLLSGMALMSMLHFSTPRDRRKNSGSLVAADILLFWTLFSGVVGNLFFFGRPGIAMFSGLILGILLAPYFFNRWIGRP</sequence>
<feature type="transmembrane region" description="Helical" evidence="1">
    <location>
        <begin position="184"/>
        <end position="205"/>
    </location>
</feature>
<evidence type="ECO:0000313" key="2">
    <source>
        <dbReference type="EMBL" id="CAB4566906.1"/>
    </source>
</evidence>
<accession>A0A6J6DTU1</accession>
<protein>
    <submittedName>
        <fullName evidence="2">Unannotated protein</fullName>
    </submittedName>
</protein>